<evidence type="ECO:0000313" key="9">
    <source>
        <dbReference type="EMBL" id="KKT72719.1"/>
    </source>
</evidence>
<name>A0A0G1ML47_9BACT</name>
<evidence type="ECO:0000256" key="1">
    <source>
        <dbReference type="ARBA" id="ARBA00004167"/>
    </source>
</evidence>
<evidence type="ECO:0000256" key="4">
    <source>
        <dbReference type="ARBA" id="ARBA00022927"/>
    </source>
</evidence>
<gene>
    <name evidence="9" type="ORF">UW68_C0027G0005</name>
</gene>
<dbReference type="PRINTS" id="PR01506">
    <property type="entry name" value="TATBPROTEIN"/>
</dbReference>
<dbReference type="Gene3D" id="1.20.5.3310">
    <property type="match status" value="1"/>
</dbReference>
<dbReference type="Pfam" id="PF02416">
    <property type="entry name" value="TatA_B_E"/>
    <property type="match status" value="1"/>
</dbReference>
<reference evidence="9 10" key="1">
    <citation type="journal article" date="2015" name="Nature">
        <title>rRNA introns, odd ribosomes, and small enigmatic genomes across a large radiation of phyla.</title>
        <authorList>
            <person name="Brown C.T."/>
            <person name="Hug L.A."/>
            <person name="Thomas B.C."/>
            <person name="Sharon I."/>
            <person name="Castelle C.J."/>
            <person name="Singh A."/>
            <person name="Wilkins M.J."/>
            <person name="Williams K.H."/>
            <person name="Banfield J.F."/>
        </authorList>
    </citation>
    <scope>NUCLEOTIDE SEQUENCE [LARGE SCALE GENOMIC DNA]</scope>
</reference>
<evidence type="ECO:0000256" key="2">
    <source>
        <dbReference type="ARBA" id="ARBA00022448"/>
    </source>
</evidence>
<dbReference type="GO" id="GO:0016020">
    <property type="term" value="C:membrane"/>
    <property type="evidence" value="ECO:0007669"/>
    <property type="project" value="UniProtKB-ARBA"/>
</dbReference>
<comment type="subcellular location">
    <subcellularLocation>
        <location evidence="1">Membrane</location>
        <topology evidence="1">Single-pass membrane protein</topology>
    </subcellularLocation>
</comment>
<sequence length="46" mass="5052">MPNIGLNEIIIVAIVLIVLFGSKALPNFIRGIAKAIREFRQASKSE</sequence>
<dbReference type="GO" id="GO:0015031">
    <property type="term" value="P:protein transport"/>
    <property type="evidence" value="ECO:0007669"/>
    <property type="project" value="UniProtKB-KW"/>
</dbReference>
<protein>
    <submittedName>
        <fullName evidence="9">Sec-independent protein translocase protein TatA</fullName>
    </submittedName>
</protein>
<dbReference type="Proteomes" id="UP000034835">
    <property type="component" value="Unassembled WGS sequence"/>
</dbReference>
<accession>A0A0G1ML47</accession>
<evidence type="ECO:0000256" key="7">
    <source>
        <dbReference type="ARBA" id="ARBA00023136"/>
    </source>
</evidence>
<evidence type="ECO:0000256" key="6">
    <source>
        <dbReference type="ARBA" id="ARBA00023010"/>
    </source>
</evidence>
<proteinExistence type="predicted"/>
<keyword evidence="5 8" id="KW-1133">Transmembrane helix</keyword>
<keyword evidence="7 8" id="KW-0472">Membrane</keyword>
<organism evidence="9 10">
    <name type="scientific">Candidatus Collierbacteria bacterium GW2011_GWB1_44_6</name>
    <dbReference type="NCBI Taxonomy" id="1618384"/>
    <lineage>
        <taxon>Bacteria</taxon>
        <taxon>Candidatus Collieribacteriota</taxon>
    </lineage>
</organism>
<keyword evidence="2" id="KW-0813">Transport</keyword>
<keyword evidence="3 8" id="KW-0812">Transmembrane</keyword>
<keyword evidence="6" id="KW-0811">Translocation</keyword>
<evidence type="ECO:0000256" key="5">
    <source>
        <dbReference type="ARBA" id="ARBA00022989"/>
    </source>
</evidence>
<evidence type="ECO:0000256" key="8">
    <source>
        <dbReference type="SAM" id="Phobius"/>
    </source>
</evidence>
<dbReference type="InterPro" id="IPR003369">
    <property type="entry name" value="TatA/B/E"/>
</dbReference>
<dbReference type="STRING" id="1618384.UW68_C0027G0005"/>
<comment type="caution">
    <text evidence="9">The sequence shown here is derived from an EMBL/GenBank/DDBJ whole genome shotgun (WGS) entry which is preliminary data.</text>
</comment>
<dbReference type="EMBL" id="LCJG01000027">
    <property type="protein sequence ID" value="KKT72719.1"/>
    <property type="molecule type" value="Genomic_DNA"/>
</dbReference>
<feature type="transmembrane region" description="Helical" evidence="8">
    <location>
        <begin position="6"/>
        <end position="25"/>
    </location>
</feature>
<dbReference type="PANTHER" id="PTHR42982:SF1">
    <property type="entry name" value="SEC-INDEPENDENT PROTEIN TRANSLOCASE PROTEIN TATA"/>
    <property type="match status" value="1"/>
</dbReference>
<dbReference type="AlphaFoldDB" id="A0A0G1ML47"/>
<evidence type="ECO:0000256" key="3">
    <source>
        <dbReference type="ARBA" id="ARBA00022692"/>
    </source>
</evidence>
<dbReference type="PANTHER" id="PTHR42982">
    <property type="entry name" value="SEC-INDEPENDENT PROTEIN TRANSLOCASE PROTEIN TATA"/>
    <property type="match status" value="1"/>
</dbReference>
<evidence type="ECO:0000313" key="10">
    <source>
        <dbReference type="Proteomes" id="UP000034835"/>
    </source>
</evidence>
<keyword evidence="4" id="KW-0653">Protein transport</keyword>